<organism evidence="2 3">
    <name type="scientific">Hyphomonas hirschiana VP5</name>
    <dbReference type="NCBI Taxonomy" id="1280951"/>
    <lineage>
        <taxon>Bacteria</taxon>
        <taxon>Pseudomonadati</taxon>
        <taxon>Pseudomonadota</taxon>
        <taxon>Alphaproteobacteria</taxon>
        <taxon>Hyphomonadales</taxon>
        <taxon>Hyphomonadaceae</taxon>
        <taxon>Hyphomonas</taxon>
    </lineage>
</organism>
<keyword evidence="3" id="KW-1185">Reference proteome</keyword>
<dbReference type="Proteomes" id="UP000025061">
    <property type="component" value="Unassembled WGS sequence"/>
</dbReference>
<comment type="caution">
    <text evidence="2">The sequence shown here is derived from an EMBL/GenBank/DDBJ whole genome shotgun (WGS) entry which is preliminary data.</text>
</comment>
<gene>
    <name evidence="2" type="ORF">HHI_14744</name>
</gene>
<accession>A0A059FDR6</accession>
<keyword evidence="1" id="KW-0732">Signal</keyword>
<protein>
    <recommendedName>
        <fullName evidence="4">Lipoprotein</fullName>
    </recommendedName>
</protein>
<dbReference type="EMBL" id="ARYI01000015">
    <property type="protein sequence ID" value="KCZ88785.1"/>
    <property type="molecule type" value="Genomic_DNA"/>
</dbReference>
<proteinExistence type="predicted"/>
<dbReference type="RefSeq" id="WP_011647850.1">
    <property type="nucleotide sequence ID" value="NZ_ARYI01000015.1"/>
</dbReference>
<evidence type="ECO:0000313" key="2">
    <source>
        <dbReference type="EMBL" id="KCZ88785.1"/>
    </source>
</evidence>
<name>A0A059FDR6_9PROT</name>
<feature type="chain" id="PRO_5001572788" description="Lipoprotein" evidence="1">
    <location>
        <begin position="22"/>
        <end position="166"/>
    </location>
</feature>
<evidence type="ECO:0000256" key="1">
    <source>
        <dbReference type="SAM" id="SignalP"/>
    </source>
</evidence>
<evidence type="ECO:0008006" key="4">
    <source>
        <dbReference type="Google" id="ProtNLM"/>
    </source>
</evidence>
<reference evidence="2 3" key="1">
    <citation type="submission" date="2013-04" db="EMBL/GenBank/DDBJ databases">
        <title>Hyphomonas hirschiana VP5 Genome Sequencing.</title>
        <authorList>
            <person name="Lai Q."/>
            <person name="Shao Z."/>
        </authorList>
    </citation>
    <scope>NUCLEOTIDE SEQUENCE [LARGE SCALE GENOMIC DNA]</scope>
    <source>
        <strain evidence="2 3">VP5</strain>
    </source>
</reference>
<evidence type="ECO:0000313" key="3">
    <source>
        <dbReference type="Proteomes" id="UP000025061"/>
    </source>
</evidence>
<sequence>MLRTLAVMTLFAASGAGTAFAQEASLDAVLACRVIEDPAERVGCYDAAVGRLEQAQAQGDVKVITRAEVEKVQRESFGFRIPSLPSFGGGKSDDAELERVTEAVKYVSSSGGRLRVTLEGGSVWQQIDDKNIRARNPESAEIYQAALGSYKMKIDGGLAFRVRRED</sequence>
<dbReference type="OrthoDB" id="7596780at2"/>
<dbReference type="PATRIC" id="fig|1280951.3.peg.2972"/>
<dbReference type="AlphaFoldDB" id="A0A059FDR6"/>
<feature type="signal peptide" evidence="1">
    <location>
        <begin position="1"/>
        <end position="21"/>
    </location>
</feature>